<feature type="signal peptide" evidence="2">
    <location>
        <begin position="1"/>
        <end position="22"/>
    </location>
</feature>
<evidence type="ECO:0000313" key="5">
    <source>
        <dbReference type="Proteomes" id="UP000319257"/>
    </source>
</evidence>
<accession>A0A507AUF7</accession>
<dbReference type="RefSeq" id="XP_030993084.1">
    <property type="nucleotide sequence ID" value="XM_031134735.1"/>
</dbReference>
<evidence type="ECO:0000256" key="1">
    <source>
        <dbReference type="SAM" id="MobiDB-lite"/>
    </source>
</evidence>
<evidence type="ECO:0000259" key="3">
    <source>
        <dbReference type="Pfam" id="PF16010"/>
    </source>
</evidence>
<organism evidence="4 5">
    <name type="scientific">Thyridium curvatum</name>
    <dbReference type="NCBI Taxonomy" id="1093900"/>
    <lineage>
        <taxon>Eukaryota</taxon>
        <taxon>Fungi</taxon>
        <taxon>Dikarya</taxon>
        <taxon>Ascomycota</taxon>
        <taxon>Pezizomycotina</taxon>
        <taxon>Sordariomycetes</taxon>
        <taxon>Sordariomycetidae</taxon>
        <taxon>Thyridiales</taxon>
        <taxon>Thyridiaceae</taxon>
        <taxon>Thyridium</taxon>
    </lineage>
</organism>
<evidence type="ECO:0000313" key="4">
    <source>
        <dbReference type="EMBL" id="TPX11373.1"/>
    </source>
</evidence>
<feature type="compositionally biased region" description="Low complexity" evidence="1">
    <location>
        <begin position="253"/>
        <end position="278"/>
    </location>
</feature>
<name>A0A507AUF7_9PEZI</name>
<reference evidence="4 5" key="1">
    <citation type="submission" date="2019-06" db="EMBL/GenBank/DDBJ databases">
        <title>Draft genome sequence of the filamentous fungus Phialemoniopsis curvata isolated from diesel fuel.</title>
        <authorList>
            <person name="Varaljay V.A."/>
            <person name="Lyon W.J."/>
            <person name="Crouch A.L."/>
            <person name="Drake C.E."/>
            <person name="Hollomon J.M."/>
            <person name="Nadeau L.J."/>
            <person name="Nunn H.S."/>
            <person name="Stevenson B.S."/>
            <person name="Bojanowski C.L."/>
            <person name="Crookes-Goodson W.J."/>
        </authorList>
    </citation>
    <scope>NUCLEOTIDE SEQUENCE [LARGE SCALE GENOMIC DNA]</scope>
    <source>
        <strain evidence="4 5">D216</strain>
    </source>
</reference>
<feature type="region of interest" description="Disordered" evidence="1">
    <location>
        <begin position="213"/>
        <end position="411"/>
    </location>
</feature>
<sequence length="411" mass="41843">MGHLRTLLASVLPLLAAQGVHAQDPAPAAPGSGKYCSSGEQSVCYSEYAASPSGVLYRIAIPDVAQPPFDVLLQIVAPAKVGWAGIAWGGSLKGSPLAVAYPNGDTVAASSHWANGDDLSAPFTSASYTVLTSSRNKTHWTADLLCAGCSSWDAVSLNPTGVNTLLWAVGDKAPTDASAVPASTASGTFAEDLGAARVSSNKFRRYILFLQAGQPADGPPPPGATSVDGPTALRPTASTIIRPPPPEGGPTSVRTSVTVLPPRPRPTTSVSSFPPTVIGPGGGGRPTSRPTLQPPRPTTTMRTSPRPGGPVTVTVTVTRPPGGGQPTRSAPGPPRPTTSRDPCSGWDPPWWCDDDDDEWWWGDEGEGEGGWGGGGRGGRGGGGRGGRGGGRGGRGGRGGWDEAEGAEQAQA</sequence>
<dbReference type="PANTHER" id="PTHR47797:SF5">
    <property type="entry name" value="CELLOBIOSE DEHYDROGENASE CYTOCHROME DOMAIN-CONTAINING PROTEIN"/>
    <property type="match status" value="1"/>
</dbReference>
<proteinExistence type="predicted"/>
<dbReference type="Pfam" id="PF16010">
    <property type="entry name" value="CDH-cyt"/>
    <property type="match status" value="1"/>
</dbReference>
<feature type="compositionally biased region" description="Acidic residues" evidence="1">
    <location>
        <begin position="352"/>
        <end position="367"/>
    </location>
</feature>
<dbReference type="Gene3D" id="2.60.40.1210">
    <property type="entry name" value="Cellobiose dehydrogenase, cytochrome domain"/>
    <property type="match status" value="1"/>
</dbReference>
<feature type="compositionally biased region" description="Gly residues" evidence="1">
    <location>
        <begin position="368"/>
        <end position="398"/>
    </location>
</feature>
<feature type="chain" id="PRO_5021195341" description="Cellobiose dehydrogenase-like cytochrome domain-containing protein" evidence="2">
    <location>
        <begin position="23"/>
        <end position="411"/>
    </location>
</feature>
<evidence type="ECO:0000256" key="2">
    <source>
        <dbReference type="SAM" id="SignalP"/>
    </source>
</evidence>
<keyword evidence="2" id="KW-0732">Signal</keyword>
<dbReference type="PANTHER" id="PTHR47797">
    <property type="entry name" value="DEHYDROGENASE, PUTATIVE (AFU_ORTHOLOGUE AFUA_8G05805)-RELATED"/>
    <property type="match status" value="1"/>
</dbReference>
<dbReference type="Proteomes" id="UP000319257">
    <property type="component" value="Unassembled WGS sequence"/>
</dbReference>
<dbReference type="InParanoid" id="A0A507AUF7"/>
<dbReference type="EMBL" id="SKBQ01000004">
    <property type="protein sequence ID" value="TPX11373.1"/>
    <property type="molecule type" value="Genomic_DNA"/>
</dbReference>
<dbReference type="AlphaFoldDB" id="A0A507AUF7"/>
<gene>
    <name evidence="4" type="ORF">E0L32_001191</name>
</gene>
<keyword evidence="5" id="KW-1185">Reference proteome</keyword>
<comment type="caution">
    <text evidence="4">The sequence shown here is derived from an EMBL/GenBank/DDBJ whole genome shotgun (WGS) entry which is preliminary data.</text>
</comment>
<dbReference type="CDD" id="cd09630">
    <property type="entry name" value="CDH_like_cytochrome"/>
    <property type="match status" value="1"/>
</dbReference>
<dbReference type="SUPFAM" id="SSF49344">
    <property type="entry name" value="CBD9-like"/>
    <property type="match status" value="1"/>
</dbReference>
<dbReference type="GeneID" id="41968638"/>
<feature type="domain" description="Cellobiose dehydrogenase-like cytochrome" evidence="3">
    <location>
        <begin position="41"/>
        <end position="181"/>
    </location>
</feature>
<dbReference type="OrthoDB" id="413885at2759"/>
<feature type="compositionally biased region" description="Low complexity" evidence="1">
    <location>
        <begin position="298"/>
        <end position="320"/>
    </location>
</feature>
<dbReference type="InterPro" id="IPR015920">
    <property type="entry name" value="Cellobiose_DH-like_cyt"/>
</dbReference>
<protein>
    <recommendedName>
        <fullName evidence="3">Cellobiose dehydrogenase-like cytochrome domain-containing protein</fullName>
    </recommendedName>
</protein>